<organism evidence="11 12">
    <name type="scientific">Methanolobus zinderi</name>
    <dbReference type="NCBI Taxonomy" id="536044"/>
    <lineage>
        <taxon>Archaea</taxon>
        <taxon>Methanobacteriati</taxon>
        <taxon>Methanobacteriota</taxon>
        <taxon>Stenosarchaea group</taxon>
        <taxon>Methanomicrobia</taxon>
        <taxon>Methanosarcinales</taxon>
        <taxon>Methanosarcinaceae</taxon>
        <taxon>Methanolobus</taxon>
    </lineage>
</organism>
<dbReference type="PRINTS" id="PR00502">
    <property type="entry name" value="NUDIXFAMILY"/>
</dbReference>
<evidence type="ECO:0000256" key="3">
    <source>
        <dbReference type="ARBA" id="ARBA00009595"/>
    </source>
</evidence>
<dbReference type="Gene3D" id="3.90.79.10">
    <property type="entry name" value="Nucleoside Triphosphate Pyrophosphohydrolase"/>
    <property type="match status" value="1"/>
</dbReference>
<evidence type="ECO:0000256" key="4">
    <source>
        <dbReference type="ARBA" id="ARBA00012381"/>
    </source>
</evidence>
<dbReference type="InterPro" id="IPR049734">
    <property type="entry name" value="NudC-like_C"/>
</dbReference>
<feature type="domain" description="Nudix hydrolase" evidence="10">
    <location>
        <begin position="153"/>
        <end position="278"/>
    </location>
</feature>
<dbReference type="Proteomes" id="UP000509594">
    <property type="component" value="Chromosome"/>
</dbReference>
<evidence type="ECO:0000256" key="8">
    <source>
        <dbReference type="ARBA" id="ARBA00023027"/>
    </source>
</evidence>
<dbReference type="EMBL" id="CP058215">
    <property type="protein sequence ID" value="QLC50052.1"/>
    <property type="molecule type" value="Genomic_DNA"/>
</dbReference>
<proteinExistence type="inferred from homology"/>
<evidence type="ECO:0000259" key="10">
    <source>
        <dbReference type="PROSITE" id="PS51462"/>
    </source>
</evidence>
<dbReference type="KEGG" id="mzi:HWN40_07250"/>
<dbReference type="InterPro" id="IPR015797">
    <property type="entry name" value="NUDIX_hydrolase-like_dom_sf"/>
</dbReference>
<evidence type="ECO:0000256" key="7">
    <source>
        <dbReference type="ARBA" id="ARBA00022842"/>
    </source>
</evidence>
<reference evidence="11 12" key="1">
    <citation type="submission" date="2020-06" db="EMBL/GenBank/DDBJ databases">
        <title>Methanolobus halotolerans sp. nov., isolated from a saline lake Tus in Siberia.</title>
        <authorList>
            <person name="Shen Y."/>
            <person name="Chen S.-C."/>
            <person name="Lai M.-C."/>
            <person name="Huang H.-H."/>
            <person name="Chiu H.-H."/>
            <person name="Tang S.-L."/>
            <person name="Rogozin D.Y."/>
            <person name="Degermendzhy A.G."/>
        </authorList>
    </citation>
    <scope>NUCLEOTIDE SEQUENCE [LARGE SCALE GENOMIC DNA]</scope>
    <source>
        <strain evidence="11 12">DSM 21339</strain>
    </source>
</reference>
<accession>A0A7D5E6L3</accession>
<keyword evidence="6 11" id="KW-0378">Hydrolase</keyword>
<dbReference type="GO" id="GO:0046872">
    <property type="term" value="F:metal ion binding"/>
    <property type="evidence" value="ECO:0007669"/>
    <property type="project" value="UniProtKB-KW"/>
</dbReference>
<dbReference type="Gene3D" id="3.90.79.20">
    <property type="match status" value="1"/>
</dbReference>
<dbReference type="OrthoDB" id="40462at2157"/>
<dbReference type="EC" id="3.6.1.22" evidence="4"/>
<dbReference type="NCBIfam" id="NF001299">
    <property type="entry name" value="PRK00241.1"/>
    <property type="match status" value="1"/>
</dbReference>
<dbReference type="PANTHER" id="PTHR42904:SF6">
    <property type="entry name" value="NAD-CAPPED RNA HYDROLASE NUDT12"/>
    <property type="match status" value="1"/>
</dbReference>
<comment type="similarity">
    <text evidence="3">Belongs to the Nudix hydrolase family. NudC subfamily.</text>
</comment>
<dbReference type="InterPro" id="IPR020084">
    <property type="entry name" value="NUDIX_hydrolase_CS"/>
</dbReference>
<dbReference type="Pfam" id="PF09296">
    <property type="entry name" value="NUDIX-like"/>
    <property type="match status" value="1"/>
</dbReference>
<dbReference type="InterPro" id="IPR000086">
    <property type="entry name" value="NUDIX_hydrolase_dom"/>
</dbReference>
<dbReference type="CDD" id="cd03429">
    <property type="entry name" value="NUDIX_NADH_pyrophosphatase_Nudt13"/>
    <property type="match status" value="1"/>
</dbReference>
<dbReference type="PANTHER" id="PTHR42904">
    <property type="entry name" value="NUDIX HYDROLASE, NUDC SUBFAMILY"/>
    <property type="match status" value="1"/>
</dbReference>
<evidence type="ECO:0000256" key="5">
    <source>
        <dbReference type="ARBA" id="ARBA00022723"/>
    </source>
</evidence>
<protein>
    <recommendedName>
        <fullName evidence="4">NAD(+) diphosphatase</fullName>
        <ecNumber evidence="4">3.6.1.22</ecNumber>
    </recommendedName>
</protein>
<comment type="catalytic activity">
    <reaction evidence="9">
        <text>a 5'-end NAD(+)-phospho-ribonucleoside in mRNA + H2O = a 5'-end phospho-adenosine-phospho-ribonucleoside in mRNA + beta-nicotinamide D-ribonucleotide + 2 H(+)</text>
        <dbReference type="Rhea" id="RHEA:60876"/>
        <dbReference type="Rhea" id="RHEA-COMP:15698"/>
        <dbReference type="Rhea" id="RHEA-COMP:15719"/>
        <dbReference type="ChEBI" id="CHEBI:14649"/>
        <dbReference type="ChEBI" id="CHEBI:15377"/>
        <dbReference type="ChEBI" id="CHEBI:15378"/>
        <dbReference type="ChEBI" id="CHEBI:144029"/>
        <dbReference type="ChEBI" id="CHEBI:144051"/>
    </reaction>
    <physiologicalReaction direction="left-to-right" evidence="9">
        <dbReference type="Rhea" id="RHEA:60877"/>
    </physiologicalReaction>
</comment>
<dbReference type="Pfam" id="PF09297">
    <property type="entry name" value="Zn_ribbon_NUD"/>
    <property type="match status" value="1"/>
</dbReference>
<evidence type="ECO:0000313" key="12">
    <source>
        <dbReference type="Proteomes" id="UP000509594"/>
    </source>
</evidence>
<dbReference type="GO" id="GO:0006742">
    <property type="term" value="P:NADP+ catabolic process"/>
    <property type="evidence" value="ECO:0007669"/>
    <property type="project" value="TreeGrafter"/>
</dbReference>
<comment type="cofactor">
    <cofactor evidence="1">
        <name>Mg(2+)</name>
        <dbReference type="ChEBI" id="CHEBI:18420"/>
    </cofactor>
</comment>
<evidence type="ECO:0000256" key="1">
    <source>
        <dbReference type="ARBA" id="ARBA00001946"/>
    </source>
</evidence>
<evidence type="ECO:0000256" key="6">
    <source>
        <dbReference type="ARBA" id="ARBA00022801"/>
    </source>
</evidence>
<dbReference type="InterPro" id="IPR020476">
    <property type="entry name" value="Nudix_hydrolase"/>
</dbReference>
<keyword evidence="5" id="KW-0479">Metal-binding</keyword>
<sequence length="282" mass="31797">MIRECILSELDFLPLLTPPEKQGKDSDHYFVFKDREILLISDEDSIFLPSADHLSSLGVDLQREQYLGEFRNSSCFAAKIADDFAENDSIIFEDLRKLPGIIGESMAAVAGRAVHLLEWDFNTLYCGRCSTATFRKEDERAKQCPDCGLLFFPKISPAIIVMIEKDDRILMARSPHFPSGRYGLIAGFVEPGESIEEAVVREVMEEVGLCITDISYFGSQPWPYPDSLMIGFTAKYRDGEIRFIDGEIEDAGWFSCDEIPHVPGSNSISGELVEYFMSRSRT</sequence>
<dbReference type="InterPro" id="IPR050241">
    <property type="entry name" value="NAD-cap_RNA_hydrolase_NudC"/>
</dbReference>
<dbReference type="Pfam" id="PF00293">
    <property type="entry name" value="NUDIX"/>
    <property type="match status" value="1"/>
</dbReference>
<keyword evidence="8" id="KW-0520">NAD</keyword>
<dbReference type="GeneID" id="55821459"/>
<evidence type="ECO:0000256" key="2">
    <source>
        <dbReference type="ARBA" id="ARBA00001947"/>
    </source>
</evidence>
<dbReference type="GO" id="GO:0035529">
    <property type="term" value="F:NADH pyrophosphatase activity"/>
    <property type="evidence" value="ECO:0007669"/>
    <property type="project" value="TreeGrafter"/>
</dbReference>
<dbReference type="InterPro" id="IPR015376">
    <property type="entry name" value="Znr_NADH_PPase"/>
</dbReference>
<keyword evidence="7" id="KW-0460">Magnesium</keyword>
<dbReference type="PROSITE" id="PS00893">
    <property type="entry name" value="NUDIX_BOX"/>
    <property type="match status" value="1"/>
</dbReference>
<dbReference type="RefSeq" id="WP_176965108.1">
    <property type="nucleotide sequence ID" value="NZ_CP058215.1"/>
</dbReference>
<evidence type="ECO:0000313" key="11">
    <source>
        <dbReference type="EMBL" id="QLC50052.1"/>
    </source>
</evidence>
<comment type="cofactor">
    <cofactor evidence="2">
        <name>Zn(2+)</name>
        <dbReference type="ChEBI" id="CHEBI:29105"/>
    </cofactor>
</comment>
<dbReference type="InterPro" id="IPR015375">
    <property type="entry name" value="NADH_PPase-like_N"/>
</dbReference>
<dbReference type="GO" id="GO:0019677">
    <property type="term" value="P:NAD+ catabolic process"/>
    <property type="evidence" value="ECO:0007669"/>
    <property type="project" value="TreeGrafter"/>
</dbReference>
<keyword evidence="12" id="KW-1185">Reference proteome</keyword>
<dbReference type="SUPFAM" id="SSF55811">
    <property type="entry name" value="Nudix"/>
    <property type="match status" value="2"/>
</dbReference>
<name>A0A7D5E6L3_9EURY</name>
<dbReference type="PROSITE" id="PS51462">
    <property type="entry name" value="NUDIX"/>
    <property type="match status" value="1"/>
</dbReference>
<evidence type="ECO:0000256" key="9">
    <source>
        <dbReference type="ARBA" id="ARBA00023679"/>
    </source>
</evidence>
<dbReference type="AlphaFoldDB" id="A0A7D5E6L3"/>
<gene>
    <name evidence="11" type="primary">nudC</name>
    <name evidence="11" type="ORF">HWN40_07250</name>
</gene>
<dbReference type="GO" id="GO:0005829">
    <property type="term" value="C:cytosol"/>
    <property type="evidence" value="ECO:0007669"/>
    <property type="project" value="TreeGrafter"/>
</dbReference>